<dbReference type="Gene3D" id="1.20.120.1960">
    <property type="entry name" value="QSOX sulfhydryl oxidase domain"/>
    <property type="match status" value="1"/>
</dbReference>
<dbReference type="InterPro" id="IPR039798">
    <property type="entry name" value="Sulfhydryl_oxidase"/>
</dbReference>
<feature type="transmembrane region" description="Helical" evidence="10">
    <location>
        <begin position="619"/>
        <end position="644"/>
    </location>
</feature>
<dbReference type="GO" id="GO:0003756">
    <property type="term" value="F:protein disulfide isomerase activity"/>
    <property type="evidence" value="ECO:0007669"/>
    <property type="project" value="TreeGrafter"/>
</dbReference>
<comment type="caution">
    <text evidence="14">The sequence shown here is derived from an EMBL/GenBank/DDBJ whole genome shotgun (WGS) entry which is preliminary data.</text>
</comment>
<dbReference type="FunFam" id="1.20.120.1960:FF:000001">
    <property type="entry name" value="Sulfhydryl oxidase"/>
    <property type="match status" value="1"/>
</dbReference>
<dbReference type="GO" id="GO:0000139">
    <property type="term" value="C:Golgi membrane"/>
    <property type="evidence" value="ECO:0007669"/>
    <property type="project" value="TreeGrafter"/>
</dbReference>
<dbReference type="EC" id="1.8.3.2" evidence="10"/>
<dbReference type="PROSITE" id="PS51324">
    <property type="entry name" value="ERV_ALR"/>
    <property type="match status" value="1"/>
</dbReference>
<dbReference type="SUPFAM" id="SSF69000">
    <property type="entry name" value="FAD-dependent thiol oxidase"/>
    <property type="match status" value="1"/>
</dbReference>
<comment type="catalytic activity">
    <reaction evidence="9 10">
        <text>2 R'C(R)SH + O2 = R'C(R)S-S(R)CR' + H2O2</text>
        <dbReference type="Rhea" id="RHEA:17357"/>
        <dbReference type="ChEBI" id="CHEBI:15379"/>
        <dbReference type="ChEBI" id="CHEBI:16240"/>
        <dbReference type="ChEBI" id="CHEBI:16520"/>
        <dbReference type="ChEBI" id="CHEBI:17412"/>
        <dbReference type="EC" id="1.8.3.2"/>
    </reaction>
</comment>
<evidence type="ECO:0000256" key="5">
    <source>
        <dbReference type="ARBA" id="ARBA00022827"/>
    </source>
</evidence>
<dbReference type="InterPro" id="IPR013766">
    <property type="entry name" value="Thioredoxin_domain"/>
</dbReference>
<dbReference type="InterPro" id="IPR036774">
    <property type="entry name" value="ERV/ALR_sulphydryl_oxid_sf"/>
</dbReference>
<dbReference type="Gene3D" id="1.20.120.310">
    <property type="entry name" value="ERV/ALR sulfhydryl oxidase domain"/>
    <property type="match status" value="1"/>
</dbReference>
<evidence type="ECO:0000256" key="10">
    <source>
        <dbReference type="RuleBase" id="RU371123"/>
    </source>
</evidence>
<evidence type="ECO:0000256" key="6">
    <source>
        <dbReference type="ARBA" id="ARBA00023002"/>
    </source>
</evidence>
<dbReference type="GO" id="GO:0016971">
    <property type="term" value="F:flavin-dependent sulfhydryl oxidase activity"/>
    <property type="evidence" value="ECO:0007669"/>
    <property type="project" value="InterPro"/>
</dbReference>
<dbReference type="PROSITE" id="PS51352">
    <property type="entry name" value="THIOREDOXIN_2"/>
    <property type="match status" value="1"/>
</dbReference>
<dbReference type="Proteomes" id="UP001186944">
    <property type="component" value="Unassembled WGS sequence"/>
</dbReference>
<dbReference type="AlphaFoldDB" id="A0AA88XLN6"/>
<comment type="similarity">
    <text evidence="2 10">Belongs to the quiescin-sulfhydryl oxidase (QSOX) family.</text>
</comment>
<reference evidence="14" key="1">
    <citation type="submission" date="2019-08" db="EMBL/GenBank/DDBJ databases">
        <title>The improved chromosome-level genome for the pearl oyster Pinctada fucata martensii using PacBio sequencing and Hi-C.</title>
        <authorList>
            <person name="Zheng Z."/>
        </authorList>
    </citation>
    <scope>NUCLEOTIDE SEQUENCE</scope>
    <source>
        <strain evidence="14">ZZ-2019</strain>
        <tissue evidence="14">Adductor muscle</tissue>
    </source>
</reference>
<dbReference type="FunFam" id="1.20.120.310:FF:000001">
    <property type="entry name" value="Sulfhydryl oxidase"/>
    <property type="match status" value="1"/>
</dbReference>
<dbReference type="Pfam" id="PF00085">
    <property type="entry name" value="Thioredoxin"/>
    <property type="match status" value="1"/>
</dbReference>
<evidence type="ECO:0000256" key="1">
    <source>
        <dbReference type="ARBA" id="ARBA00001974"/>
    </source>
</evidence>
<accession>A0AA88XLN6</accession>
<comment type="function">
    <text evidence="10">Catalyzes the oxidation of sulfhydryl groups in peptide and protein thiols to disulfides with the reduction of oxygen to hydrogen peroxide.</text>
</comment>
<feature type="region of interest" description="Disordered" evidence="11">
    <location>
        <begin position="260"/>
        <end position="288"/>
    </location>
</feature>
<keyword evidence="15" id="KW-1185">Reference proteome</keyword>
<comment type="cofactor">
    <cofactor evidence="1 10">
        <name>FAD</name>
        <dbReference type="ChEBI" id="CHEBI:57692"/>
    </cofactor>
</comment>
<keyword evidence="7" id="KW-1015">Disulfide bond</keyword>
<dbReference type="Pfam" id="PF18371">
    <property type="entry name" value="FAD_SOX"/>
    <property type="match status" value="1"/>
</dbReference>
<evidence type="ECO:0000256" key="3">
    <source>
        <dbReference type="ARBA" id="ARBA00022630"/>
    </source>
</evidence>
<feature type="compositionally biased region" description="Basic and acidic residues" evidence="11">
    <location>
        <begin position="270"/>
        <end position="283"/>
    </location>
</feature>
<evidence type="ECO:0000259" key="13">
    <source>
        <dbReference type="PROSITE" id="PS51352"/>
    </source>
</evidence>
<evidence type="ECO:0000256" key="2">
    <source>
        <dbReference type="ARBA" id="ARBA00006041"/>
    </source>
</evidence>
<dbReference type="Pfam" id="PF04777">
    <property type="entry name" value="Evr1_Alr"/>
    <property type="match status" value="1"/>
</dbReference>
<dbReference type="InterPro" id="IPR042568">
    <property type="entry name" value="QSOX_FAD-bd_sf"/>
</dbReference>
<dbReference type="Gene3D" id="3.40.30.10">
    <property type="entry name" value="Glutaredoxin"/>
    <property type="match status" value="2"/>
</dbReference>
<dbReference type="GO" id="GO:0005615">
    <property type="term" value="C:extracellular space"/>
    <property type="evidence" value="ECO:0007669"/>
    <property type="project" value="TreeGrafter"/>
</dbReference>
<dbReference type="InterPro" id="IPR017905">
    <property type="entry name" value="ERV/ALR_sulphydryl_oxidase"/>
</dbReference>
<keyword evidence="6 10" id="KW-0560">Oxidoreductase</keyword>
<keyword evidence="10" id="KW-0812">Transmembrane</keyword>
<evidence type="ECO:0000313" key="14">
    <source>
        <dbReference type="EMBL" id="KAK3088144.1"/>
    </source>
</evidence>
<dbReference type="InterPro" id="IPR041269">
    <property type="entry name" value="QSOX_Trx1"/>
</dbReference>
<evidence type="ECO:0000256" key="9">
    <source>
        <dbReference type="ARBA" id="ARBA00048864"/>
    </source>
</evidence>
<gene>
    <name evidence="14" type="ORF">FSP39_015352</name>
</gene>
<dbReference type="PANTHER" id="PTHR22897:SF8">
    <property type="entry name" value="SULFHYDRYL OXIDASE"/>
    <property type="match status" value="1"/>
</dbReference>
<keyword evidence="4" id="KW-0732">Signal</keyword>
<evidence type="ECO:0000313" key="15">
    <source>
        <dbReference type="Proteomes" id="UP001186944"/>
    </source>
</evidence>
<dbReference type="EMBL" id="VSWD01000011">
    <property type="protein sequence ID" value="KAK3088144.1"/>
    <property type="molecule type" value="Genomic_DNA"/>
</dbReference>
<dbReference type="GO" id="GO:0006457">
    <property type="term" value="P:protein folding"/>
    <property type="evidence" value="ECO:0007669"/>
    <property type="project" value="TreeGrafter"/>
</dbReference>
<organism evidence="14 15">
    <name type="scientific">Pinctada imbricata</name>
    <name type="common">Atlantic pearl-oyster</name>
    <name type="synonym">Pinctada martensii</name>
    <dbReference type="NCBI Taxonomy" id="66713"/>
    <lineage>
        <taxon>Eukaryota</taxon>
        <taxon>Metazoa</taxon>
        <taxon>Spiralia</taxon>
        <taxon>Lophotrochozoa</taxon>
        <taxon>Mollusca</taxon>
        <taxon>Bivalvia</taxon>
        <taxon>Autobranchia</taxon>
        <taxon>Pteriomorphia</taxon>
        <taxon>Pterioida</taxon>
        <taxon>Pterioidea</taxon>
        <taxon>Pteriidae</taxon>
        <taxon>Pinctada</taxon>
    </lineage>
</organism>
<dbReference type="InterPro" id="IPR040986">
    <property type="entry name" value="QSOX_FAD-bd_dom"/>
</dbReference>
<keyword evidence="8" id="KW-0325">Glycoprotein</keyword>
<protein>
    <recommendedName>
        <fullName evidence="10">Sulfhydryl oxidase</fullName>
        <ecNumber evidence="10">1.8.3.2</ecNumber>
    </recommendedName>
</protein>
<evidence type="ECO:0000256" key="7">
    <source>
        <dbReference type="ARBA" id="ARBA00023157"/>
    </source>
</evidence>
<feature type="domain" description="ERV/ALR sulfhydryl oxidase" evidence="12">
    <location>
        <begin position="394"/>
        <end position="499"/>
    </location>
</feature>
<evidence type="ECO:0000256" key="11">
    <source>
        <dbReference type="SAM" id="MobiDB-lite"/>
    </source>
</evidence>
<keyword evidence="5 10" id="KW-0274">FAD</keyword>
<keyword evidence="10" id="KW-0472">Membrane</keyword>
<keyword evidence="10" id="KW-1133">Transmembrane helix</keyword>
<proteinExistence type="inferred from homology"/>
<evidence type="ECO:0000256" key="4">
    <source>
        <dbReference type="ARBA" id="ARBA00022729"/>
    </source>
</evidence>
<evidence type="ECO:0000256" key="8">
    <source>
        <dbReference type="ARBA" id="ARBA00023180"/>
    </source>
</evidence>
<sequence length="662" mass="76077">MIYPSRLDLTVGFLMIISANAGLYSDSDDVFILTSDNFYENVLKSEKIWNIEFYNSWCGHCIHFAPTYKELATDTKGWTPVIQTAAIDCAEKDNRDICMKYVDMGYPTLKLLGPNASKNDSGPQYYVRTVEEIEAALTQYATNLTILGAAPQSWPNLLPLVTVEAIWNEARAEHKHLALVFEDEQSLVGRQVILDMSTVRNILVRRMTKKSMAKFGINHFPSLFLVMKDGRFKELAQGKTERKYFTEALYDVVKTESAAQDSPVNQESAAGKKDGVSVDKNDPVDDTQPQNVAKQAVYMQDLESTLTYCFRQEIAIHREIQGDKLSALRQFLKILLKYFPGREEVTKFLLNVNRWLKDASWDLSGIHWVHNIDSLQSVDAFLPETIKWIGCHGSKPQFRGYPCGMWTLFHTLTVSAYQAGKNTPKHLYREALEAIKGYMENFFGCSVCSSHFLKMAESTEETVHSGRDAVLWLWNAHNQANKRLSGDVSEDPTHKKEQFPSKDLCPGCRYSDDGHIEWNEGKVLEFLVNFYGSEHIVPIEDESVSYEEKSFKGKKDKKELDWWEKQQRGKDLEKILQLRQHKKHKEEEKKKVQSVSNGKKVWKERLKKDVMMPPQSKGWFSSVDLGLCAMFYVICIVIIIILYYQLSIRRKNNLFKHCPKLS</sequence>
<dbReference type="Pfam" id="PF18108">
    <property type="entry name" value="QSOX_Trx1"/>
    <property type="match status" value="1"/>
</dbReference>
<dbReference type="SUPFAM" id="SSF52833">
    <property type="entry name" value="Thioredoxin-like"/>
    <property type="match status" value="1"/>
</dbReference>
<dbReference type="PANTHER" id="PTHR22897">
    <property type="entry name" value="QUIESCIN Q6-RELATED SULFHYDRYL OXIDASE"/>
    <property type="match status" value="1"/>
</dbReference>
<name>A0AA88XLN6_PINIB</name>
<keyword evidence="3 10" id="KW-0285">Flavoprotein</keyword>
<dbReference type="InterPro" id="IPR036249">
    <property type="entry name" value="Thioredoxin-like_sf"/>
</dbReference>
<feature type="domain" description="Thioredoxin" evidence="13">
    <location>
        <begin position="9"/>
        <end position="142"/>
    </location>
</feature>
<evidence type="ECO:0000259" key="12">
    <source>
        <dbReference type="PROSITE" id="PS51324"/>
    </source>
</evidence>